<organism evidence="2 3">
    <name type="scientific">Virgibacillus siamensis</name>
    <dbReference type="NCBI Taxonomy" id="480071"/>
    <lineage>
        <taxon>Bacteria</taxon>
        <taxon>Bacillati</taxon>
        <taxon>Bacillota</taxon>
        <taxon>Bacilli</taxon>
        <taxon>Bacillales</taxon>
        <taxon>Bacillaceae</taxon>
        <taxon>Virgibacillus</taxon>
    </lineage>
</organism>
<feature type="domain" description="SGNH hydrolase-type esterase" evidence="1">
    <location>
        <begin position="7"/>
        <end position="174"/>
    </location>
</feature>
<keyword evidence="2" id="KW-0378">Hydrolase</keyword>
<dbReference type="PANTHER" id="PTHR14209">
    <property type="entry name" value="ISOAMYL ACETATE-HYDROLYZING ESTERASE 1"/>
    <property type="match status" value="1"/>
</dbReference>
<evidence type="ECO:0000259" key="1">
    <source>
        <dbReference type="Pfam" id="PF13472"/>
    </source>
</evidence>
<dbReference type="InterPro" id="IPR036514">
    <property type="entry name" value="SGNH_hydro_sf"/>
</dbReference>
<dbReference type="RefSeq" id="WP_343810993.1">
    <property type="nucleotide sequence ID" value="NZ_BAAADS010000006.1"/>
</dbReference>
<dbReference type="Gene3D" id="3.40.50.1110">
    <property type="entry name" value="SGNH hydrolase"/>
    <property type="match status" value="1"/>
</dbReference>
<dbReference type="Proteomes" id="UP001500866">
    <property type="component" value="Unassembled WGS sequence"/>
</dbReference>
<gene>
    <name evidence="2" type="ORF">GCM10009001_10850</name>
</gene>
<keyword evidence="3" id="KW-1185">Reference proteome</keyword>
<dbReference type="SUPFAM" id="SSF52266">
    <property type="entry name" value="SGNH hydrolase"/>
    <property type="match status" value="1"/>
</dbReference>
<evidence type="ECO:0000313" key="2">
    <source>
        <dbReference type="EMBL" id="GAA0596551.1"/>
    </source>
</evidence>
<reference evidence="2 3" key="1">
    <citation type="journal article" date="2019" name="Int. J. Syst. Evol. Microbiol.">
        <title>The Global Catalogue of Microorganisms (GCM) 10K type strain sequencing project: providing services to taxonomists for standard genome sequencing and annotation.</title>
        <authorList>
            <consortium name="The Broad Institute Genomics Platform"/>
            <consortium name="The Broad Institute Genome Sequencing Center for Infectious Disease"/>
            <person name="Wu L."/>
            <person name="Ma J."/>
        </authorList>
    </citation>
    <scope>NUCLEOTIDE SEQUENCE [LARGE SCALE GENOMIC DNA]</scope>
    <source>
        <strain evidence="2 3">JCM 15395</strain>
    </source>
</reference>
<evidence type="ECO:0000313" key="3">
    <source>
        <dbReference type="Proteomes" id="UP001500866"/>
    </source>
</evidence>
<dbReference type="Pfam" id="PF13472">
    <property type="entry name" value="Lipase_GDSL_2"/>
    <property type="match status" value="1"/>
</dbReference>
<dbReference type="GO" id="GO:0016787">
    <property type="term" value="F:hydrolase activity"/>
    <property type="evidence" value="ECO:0007669"/>
    <property type="project" value="UniProtKB-KW"/>
</dbReference>
<sequence>MSKKLVCFGDSITARTEGHREPMLTSKLSSKLNGFTVINSGVSGETTSDALNRIESDVLNHNPNLVTVLFGANDAAFHKMVDLHTFKENLLQITDSVEARKTILITPAPVDENIQFARTNGKLYEYAKKVKEVSFDSGSHHIDLFSKMIVRNDYRELLRGQKNDGLHIGESGYEFLSQLIADKIDELTLNNGHV</sequence>
<accession>A0ABN1FS62</accession>
<comment type="caution">
    <text evidence="2">The sequence shown here is derived from an EMBL/GenBank/DDBJ whole genome shotgun (WGS) entry which is preliminary data.</text>
</comment>
<name>A0ABN1FS62_9BACI</name>
<proteinExistence type="predicted"/>
<dbReference type="InterPro" id="IPR045136">
    <property type="entry name" value="Iah1-like"/>
</dbReference>
<dbReference type="EMBL" id="BAAADS010000006">
    <property type="protein sequence ID" value="GAA0596551.1"/>
    <property type="molecule type" value="Genomic_DNA"/>
</dbReference>
<dbReference type="PANTHER" id="PTHR14209:SF19">
    <property type="entry name" value="ISOAMYL ACETATE-HYDROLYZING ESTERASE 1 HOMOLOG"/>
    <property type="match status" value="1"/>
</dbReference>
<protein>
    <submittedName>
        <fullName evidence="2">SGNH/GDSL hydrolase family protein</fullName>
    </submittedName>
</protein>
<dbReference type="InterPro" id="IPR013830">
    <property type="entry name" value="SGNH_hydro"/>
</dbReference>